<dbReference type="InterPro" id="IPR036388">
    <property type="entry name" value="WH-like_DNA-bd_sf"/>
</dbReference>
<dbReference type="STRING" id="4615.A0A199VBS8"/>
<dbReference type="GO" id="GO:0006352">
    <property type="term" value="P:DNA-templated transcription initiation"/>
    <property type="evidence" value="ECO:0007669"/>
    <property type="project" value="InterPro"/>
</dbReference>
<dbReference type="EMBL" id="LSRQ01002399">
    <property type="protein sequence ID" value="OAY74468.1"/>
    <property type="molecule type" value="Genomic_DNA"/>
</dbReference>
<dbReference type="Proteomes" id="UP000092600">
    <property type="component" value="Unassembled WGS sequence"/>
</dbReference>
<dbReference type="PANTHER" id="PTHR30603:SF47">
    <property type="entry name" value="RNA POLYMERASE SIGMA FACTOR SIGD, CHLOROPLASTIC"/>
    <property type="match status" value="1"/>
</dbReference>
<keyword evidence="2" id="KW-0805">Transcription regulation</keyword>
<dbReference type="InterPro" id="IPR013325">
    <property type="entry name" value="RNA_pol_sigma_r2"/>
</dbReference>
<keyword evidence="5" id="KW-0804">Transcription</keyword>
<gene>
    <name evidence="7" type="ORF">ACMD2_06823</name>
</gene>
<dbReference type="SUPFAM" id="SSF88946">
    <property type="entry name" value="Sigma2 domain of RNA polymerase sigma factors"/>
    <property type="match status" value="1"/>
</dbReference>
<dbReference type="InterPro" id="IPR007624">
    <property type="entry name" value="RNA_pol_sigma70_r3"/>
</dbReference>
<dbReference type="PROSITE" id="PS00716">
    <property type="entry name" value="SIGMA70_2"/>
    <property type="match status" value="1"/>
</dbReference>
<keyword evidence="3" id="KW-0731">Sigma factor</keyword>
<keyword evidence="4" id="KW-0238">DNA-binding</keyword>
<dbReference type="GO" id="GO:0003677">
    <property type="term" value="F:DNA binding"/>
    <property type="evidence" value="ECO:0007669"/>
    <property type="project" value="UniProtKB-KW"/>
</dbReference>
<evidence type="ECO:0000256" key="2">
    <source>
        <dbReference type="ARBA" id="ARBA00023015"/>
    </source>
</evidence>
<accession>A0A199VBS8</accession>
<evidence type="ECO:0000256" key="5">
    <source>
        <dbReference type="ARBA" id="ARBA00023163"/>
    </source>
</evidence>
<evidence type="ECO:0000256" key="4">
    <source>
        <dbReference type="ARBA" id="ARBA00023125"/>
    </source>
</evidence>
<dbReference type="InterPro" id="IPR013324">
    <property type="entry name" value="RNA_pol_sigma_r3/r4-like"/>
</dbReference>
<feature type="non-terminal residue" evidence="7">
    <location>
        <position position="1"/>
    </location>
</feature>
<dbReference type="PRINTS" id="PR00046">
    <property type="entry name" value="SIGMA70FCT"/>
</dbReference>
<organism evidence="7 8">
    <name type="scientific">Ananas comosus</name>
    <name type="common">Pineapple</name>
    <name type="synonym">Ananas ananas</name>
    <dbReference type="NCBI Taxonomy" id="4615"/>
    <lineage>
        <taxon>Eukaryota</taxon>
        <taxon>Viridiplantae</taxon>
        <taxon>Streptophyta</taxon>
        <taxon>Embryophyta</taxon>
        <taxon>Tracheophyta</taxon>
        <taxon>Spermatophyta</taxon>
        <taxon>Magnoliopsida</taxon>
        <taxon>Liliopsida</taxon>
        <taxon>Poales</taxon>
        <taxon>Bromeliaceae</taxon>
        <taxon>Bromelioideae</taxon>
        <taxon>Ananas</taxon>
    </lineage>
</organism>
<protein>
    <submittedName>
        <fullName evidence="7">RNA polymerase sigma factor sigD, chloroplastic</fullName>
    </submittedName>
</protein>
<feature type="domain" description="RNA polymerase sigma-70" evidence="6">
    <location>
        <begin position="165"/>
        <end position="191"/>
    </location>
</feature>
<evidence type="ECO:0000259" key="6">
    <source>
        <dbReference type="PROSITE" id="PS00716"/>
    </source>
</evidence>
<dbReference type="InterPro" id="IPR014284">
    <property type="entry name" value="RNA_pol_sigma-70_dom"/>
</dbReference>
<dbReference type="InterPro" id="IPR050239">
    <property type="entry name" value="Sigma-70_RNA_pol_init_factors"/>
</dbReference>
<evidence type="ECO:0000313" key="8">
    <source>
        <dbReference type="Proteomes" id="UP000092600"/>
    </source>
</evidence>
<dbReference type="InterPro" id="IPR007627">
    <property type="entry name" value="RNA_pol_sigma70_r2"/>
</dbReference>
<dbReference type="Pfam" id="PF04542">
    <property type="entry name" value="Sigma70_r2"/>
    <property type="match status" value="1"/>
</dbReference>
<comment type="similarity">
    <text evidence="1">Belongs to the sigma-70 factor family.</text>
</comment>
<dbReference type="GO" id="GO:0016987">
    <property type="term" value="F:sigma factor activity"/>
    <property type="evidence" value="ECO:0007669"/>
    <property type="project" value="UniProtKB-KW"/>
</dbReference>
<dbReference type="AlphaFoldDB" id="A0A199VBS8"/>
<dbReference type="Pfam" id="PF04545">
    <property type="entry name" value="Sigma70_r4"/>
    <property type="match status" value="1"/>
</dbReference>
<dbReference type="Gene3D" id="1.10.10.10">
    <property type="entry name" value="Winged helix-like DNA-binding domain superfamily/Winged helix DNA-binding domain"/>
    <property type="match status" value="2"/>
</dbReference>
<dbReference type="Pfam" id="PF04539">
    <property type="entry name" value="Sigma70_r3"/>
    <property type="match status" value="1"/>
</dbReference>
<reference evidence="7 8" key="1">
    <citation type="journal article" date="2016" name="DNA Res.">
        <title>The draft genome of MD-2 pineapple using hybrid error correction of long reads.</title>
        <authorList>
            <person name="Redwan R.M."/>
            <person name="Saidin A."/>
            <person name="Kumar S.V."/>
        </authorList>
    </citation>
    <scope>NUCLEOTIDE SEQUENCE [LARGE SCALE GENOMIC DNA]</scope>
    <source>
        <strain evidence="8">cv. MD2</strain>
        <tissue evidence="7">Leaf</tissue>
    </source>
</reference>
<dbReference type="PANTHER" id="PTHR30603">
    <property type="entry name" value="RNA POLYMERASE SIGMA FACTOR RPO"/>
    <property type="match status" value="1"/>
</dbReference>
<comment type="caution">
    <text evidence="7">The sequence shown here is derived from an EMBL/GenBank/DDBJ whole genome shotgun (WGS) entry which is preliminary data.</text>
</comment>
<dbReference type="CDD" id="cd06171">
    <property type="entry name" value="Sigma70_r4"/>
    <property type="match status" value="1"/>
</dbReference>
<evidence type="ECO:0000313" key="7">
    <source>
        <dbReference type="EMBL" id="OAY74468.1"/>
    </source>
</evidence>
<dbReference type="NCBIfam" id="TIGR02937">
    <property type="entry name" value="sigma70-ECF"/>
    <property type="match status" value="1"/>
</dbReference>
<evidence type="ECO:0000256" key="3">
    <source>
        <dbReference type="ARBA" id="ARBA00023082"/>
    </source>
</evidence>
<dbReference type="SUPFAM" id="SSF88659">
    <property type="entry name" value="Sigma3 and sigma4 domains of RNA polymerase sigma factors"/>
    <property type="match status" value="2"/>
</dbReference>
<sequence>EGCIGLLRGAQRFDHKKGYKLSTYVYWWIKQAIVRAIVNKSRIVRLPGSLCEAANRVAEANSILRRRLGRWPTYEEIADFVHVGVSSVRIISERIRHPISIDQPVNKEGLSLKEIILGPDEIRPETIVTRQIILRTLEELLKTLSAREEHIMRLHYGLNGETARSCEEIGKLMNLSRERIRQIHGNALARLKEEKGLIESLWQNSL</sequence>
<dbReference type="InterPro" id="IPR007630">
    <property type="entry name" value="RNA_pol_sigma70_r4"/>
</dbReference>
<dbReference type="Gene3D" id="1.10.601.10">
    <property type="entry name" value="RNA Polymerase Primary Sigma Factor"/>
    <property type="match status" value="1"/>
</dbReference>
<evidence type="ECO:0000256" key="1">
    <source>
        <dbReference type="ARBA" id="ARBA00007788"/>
    </source>
</evidence>
<dbReference type="InterPro" id="IPR000943">
    <property type="entry name" value="RNA_pol_sigma70"/>
</dbReference>
<proteinExistence type="inferred from homology"/>
<name>A0A199VBS8_ANACO</name>